<organism evidence="1 2">
    <name type="scientific">Gelidibacter algens</name>
    <dbReference type="NCBI Taxonomy" id="49280"/>
    <lineage>
        <taxon>Bacteria</taxon>
        <taxon>Pseudomonadati</taxon>
        <taxon>Bacteroidota</taxon>
        <taxon>Flavobacteriia</taxon>
        <taxon>Flavobacteriales</taxon>
        <taxon>Flavobacteriaceae</taxon>
        <taxon>Gelidibacter</taxon>
    </lineage>
</organism>
<comment type="caution">
    <text evidence="1">The sequence shown here is derived from an EMBL/GenBank/DDBJ whole genome shotgun (WGS) entry which is preliminary data.</text>
</comment>
<dbReference type="OrthoDB" id="73314at2"/>
<sequence length="165" mass="18984">MTMFSVNTHRLDPYKNFKFRVKWDGRYIAAVSTISALKRTTESVQHRDGGSSTSRLSPGNTFFEPITLQRGLSHDTEFEDWANLVFNSSADAAMSLATYKKDIVIELFNLQGTPVISYRVYRCWVSEYQPLPELDANRSCIAFEKIVLQHEGWERDKDVKEPVEP</sequence>
<dbReference type="Pfam" id="PF06841">
    <property type="entry name" value="Phage_T4_gp19"/>
    <property type="match status" value="1"/>
</dbReference>
<protein>
    <submittedName>
        <fullName evidence="1">Phage tail-like protein</fullName>
    </submittedName>
</protein>
<proteinExistence type="predicted"/>
<name>A0A1A7QZC7_9FLAO</name>
<dbReference type="RefSeq" id="WP_066436533.1">
    <property type="nucleotide sequence ID" value="NZ_LZRN01000034.1"/>
</dbReference>
<dbReference type="STRING" id="49280.A9996_14435"/>
<dbReference type="NCBIfam" id="TIGR02241">
    <property type="entry name" value="conserved hypothetical phage tail region protein"/>
    <property type="match status" value="1"/>
</dbReference>
<accession>A0A1A7QZC7</accession>
<evidence type="ECO:0000313" key="1">
    <source>
        <dbReference type="EMBL" id="RAJ27769.1"/>
    </source>
</evidence>
<dbReference type="InterPro" id="IPR011747">
    <property type="entry name" value="CHP02241"/>
</dbReference>
<evidence type="ECO:0000313" key="2">
    <source>
        <dbReference type="Proteomes" id="UP000248987"/>
    </source>
</evidence>
<dbReference type="Proteomes" id="UP000248987">
    <property type="component" value="Unassembled WGS sequence"/>
</dbReference>
<dbReference type="GO" id="GO:0005198">
    <property type="term" value="F:structural molecule activity"/>
    <property type="evidence" value="ECO:0007669"/>
    <property type="project" value="InterPro"/>
</dbReference>
<dbReference type="PANTHER" id="PTHR38009:SF1">
    <property type="entry name" value="CONSERVED HYPOTHETICAL PHAGE TAIL PROTEIN"/>
    <property type="match status" value="1"/>
</dbReference>
<keyword evidence="2" id="KW-1185">Reference proteome</keyword>
<reference evidence="1 2" key="1">
    <citation type="submission" date="2018-06" db="EMBL/GenBank/DDBJ databases">
        <title>Genomic Encyclopedia of Archaeal and Bacterial Type Strains, Phase II (KMG-II): from individual species to whole genera.</title>
        <authorList>
            <person name="Goeker M."/>
        </authorList>
    </citation>
    <scope>NUCLEOTIDE SEQUENCE [LARGE SCALE GENOMIC DNA]</scope>
    <source>
        <strain evidence="1 2">DSM 12408</strain>
    </source>
</reference>
<dbReference type="EMBL" id="QLLQ01000001">
    <property type="protein sequence ID" value="RAJ27769.1"/>
    <property type="molecule type" value="Genomic_DNA"/>
</dbReference>
<dbReference type="PANTHER" id="PTHR38009">
    <property type="entry name" value="CONSERVED HYPOTHETICAL PHAGE TAIL PROTEIN"/>
    <property type="match status" value="1"/>
</dbReference>
<dbReference type="AlphaFoldDB" id="A0A1A7QZC7"/>
<gene>
    <name evidence="1" type="ORF">LX77_00343</name>
</gene>
<dbReference type="InterPro" id="IPR010667">
    <property type="entry name" value="Phage_T4_Gp19"/>
</dbReference>